<name>A0A444YAR7_ARAHY</name>
<dbReference type="Proteomes" id="UP000289738">
    <property type="component" value="Chromosome B07"/>
</dbReference>
<sequence>MSHVVWNLFSKDAFVGNWNDFVTKFGVRSNKWLSEIYEDRHLWILISHRDTMNNKISNRGLISACVYSREVQGSSSTIQRKGKLHHKIKTFHPRFYNIRSHRAVFRYSRRSITRGKVPVPIVRVKGHTVPPFSKRLKLRVSK</sequence>
<reference evidence="1 2" key="1">
    <citation type="submission" date="2019-01" db="EMBL/GenBank/DDBJ databases">
        <title>Sequencing of cultivated peanut Arachis hypogaea provides insights into genome evolution and oil improvement.</title>
        <authorList>
            <person name="Chen X."/>
        </authorList>
    </citation>
    <scope>NUCLEOTIDE SEQUENCE [LARGE SCALE GENOMIC DNA]</scope>
    <source>
        <strain evidence="2">cv. Fuhuasheng</strain>
        <tissue evidence="1">Leaves</tissue>
    </source>
</reference>
<dbReference type="AlphaFoldDB" id="A0A444YAR7"/>
<evidence type="ECO:0008006" key="3">
    <source>
        <dbReference type="Google" id="ProtNLM"/>
    </source>
</evidence>
<gene>
    <name evidence="1" type="ORF">Ahy_B07g086852</name>
</gene>
<dbReference type="EMBL" id="SDMP01000017">
    <property type="protein sequence ID" value="RYQ99003.1"/>
    <property type="molecule type" value="Genomic_DNA"/>
</dbReference>
<comment type="caution">
    <text evidence="1">The sequence shown here is derived from an EMBL/GenBank/DDBJ whole genome shotgun (WGS) entry which is preliminary data.</text>
</comment>
<proteinExistence type="predicted"/>
<protein>
    <recommendedName>
        <fullName evidence="3">Protein FAR1-RELATED SEQUENCE</fullName>
    </recommendedName>
</protein>
<accession>A0A444YAR7</accession>
<keyword evidence="2" id="KW-1185">Reference proteome</keyword>
<organism evidence="1 2">
    <name type="scientific">Arachis hypogaea</name>
    <name type="common">Peanut</name>
    <dbReference type="NCBI Taxonomy" id="3818"/>
    <lineage>
        <taxon>Eukaryota</taxon>
        <taxon>Viridiplantae</taxon>
        <taxon>Streptophyta</taxon>
        <taxon>Embryophyta</taxon>
        <taxon>Tracheophyta</taxon>
        <taxon>Spermatophyta</taxon>
        <taxon>Magnoliopsida</taxon>
        <taxon>eudicotyledons</taxon>
        <taxon>Gunneridae</taxon>
        <taxon>Pentapetalae</taxon>
        <taxon>rosids</taxon>
        <taxon>fabids</taxon>
        <taxon>Fabales</taxon>
        <taxon>Fabaceae</taxon>
        <taxon>Papilionoideae</taxon>
        <taxon>50 kb inversion clade</taxon>
        <taxon>dalbergioids sensu lato</taxon>
        <taxon>Dalbergieae</taxon>
        <taxon>Pterocarpus clade</taxon>
        <taxon>Arachis</taxon>
    </lineage>
</organism>
<evidence type="ECO:0000313" key="1">
    <source>
        <dbReference type="EMBL" id="RYQ99003.1"/>
    </source>
</evidence>
<evidence type="ECO:0000313" key="2">
    <source>
        <dbReference type="Proteomes" id="UP000289738"/>
    </source>
</evidence>